<protein>
    <recommendedName>
        <fullName evidence="9">Molybdate/tungstate import ATP-binding protein WtpC</fullName>
        <ecNumber evidence="8">7.3.2.6</ecNumber>
    </recommendedName>
</protein>
<dbReference type="EC" id="7.3.2.6" evidence="8"/>
<evidence type="ECO:0000313" key="14">
    <source>
        <dbReference type="EMBL" id="MBR1368052.1"/>
    </source>
</evidence>
<evidence type="ECO:0000256" key="9">
    <source>
        <dbReference type="ARBA" id="ARBA00041133"/>
    </source>
</evidence>
<organism evidence="14 15">
    <name type="scientific">Methanocalculus chunghsingensis</name>
    <dbReference type="NCBI Taxonomy" id="156457"/>
    <lineage>
        <taxon>Archaea</taxon>
        <taxon>Methanobacteriati</taxon>
        <taxon>Methanobacteriota</taxon>
        <taxon>Stenosarchaea group</taxon>
        <taxon>Methanomicrobia</taxon>
        <taxon>Methanomicrobiales</taxon>
        <taxon>Methanocalculaceae</taxon>
        <taxon>Methanocalculus</taxon>
    </lineage>
</organism>
<dbReference type="GO" id="GO:0005886">
    <property type="term" value="C:plasma membrane"/>
    <property type="evidence" value="ECO:0007669"/>
    <property type="project" value="UniProtKB-SubCell"/>
</dbReference>
<dbReference type="InterPro" id="IPR017871">
    <property type="entry name" value="ABC_transporter-like_CS"/>
</dbReference>
<evidence type="ECO:0000256" key="1">
    <source>
        <dbReference type="ARBA" id="ARBA00004202"/>
    </source>
</evidence>
<dbReference type="RefSeq" id="WP_211529652.1">
    <property type="nucleotide sequence ID" value="NZ_JWHL01000001.1"/>
</dbReference>
<keyword evidence="3" id="KW-0500">Molybdenum</keyword>
<dbReference type="FunFam" id="3.40.50.300:FF:000425">
    <property type="entry name" value="Probable ABC transporter, ATP-binding subunit"/>
    <property type="match status" value="1"/>
</dbReference>
<evidence type="ECO:0000256" key="5">
    <source>
        <dbReference type="ARBA" id="ARBA00022840"/>
    </source>
</evidence>
<dbReference type="GO" id="GO:0005524">
    <property type="term" value="F:ATP binding"/>
    <property type="evidence" value="ECO:0007669"/>
    <property type="project" value="UniProtKB-KW"/>
</dbReference>
<dbReference type="PANTHER" id="PTHR42781">
    <property type="entry name" value="SPERMIDINE/PUTRESCINE IMPORT ATP-BINDING PROTEIN POTA"/>
    <property type="match status" value="1"/>
</dbReference>
<dbReference type="InterPro" id="IPR027417">
    <property type="entry name" value="P-loop_NTPase"/>
</dbReference>
<gene>
    <name evidence="14" type="ORF">RJ53_00505</name>
</gene>
<dbReference type="InterPro" id="IPR008995">
    <property type="entry name" value="Mo/tungstate-bd_C_term_dom"/>
</dbReference>
<evidence type="ECO:0000259" key="13">
    <source>
        <dbReference type="PROSITE" id="PS51866"/>
    </source>
</evidence>
<dbReference type="SUPFAM" id="SSF52540">
    <property type="entry name" value="P-loop containing nucleoside triphosphate hydrolases"/>
    <property type="match status" value="1"/>
</dbReference>
<evidence type="ECO:0000256" key="3">
    <source>
        <dbReference type="ARBA" id="ARBA00022505"/>
    </source>
</evidence>
<accession>A0A8J8B5X6</accession>
<dbReference type="EMBL" id="JWHL01000001">
    <property type="protein sequence ID" value="MBR1368052.1"/>
    <property type="molecule type" value="Genomic_DNA"/>
</dbReference>
<dbReference type="InterPro" id="IPR003593">
    <property type="entry name" value="AAA+_ATPase"/>
</dbReference>
<dbReference type="CDD" id="cd03260">
    <property type="entry name" value="ABC_PstB_phosphate_transporter"/>
    <property type="match status" value="1"/>
</dbReference>
<comment type="similarity">
    <text evidence="6">Belongs to the ABC transporter superfamily. Sulfate/tungstate importer (TC 3.A.1.6) family.</text>
</comment>
<evidence type="ECO:0000256" key="2">
    <source>
        <dbReference type="ARBA" id="ARBA00022448"/>
    </source>
</evidence>
<dbReference type="InterPro" id="IPR005116">
    <property type="entry name" value="Transp-assoc_OB_typ1"/>
</dbReference>
<dbReference type="OrthoDB" id="31298at2157"/>
<comment type="function">
    <text evidence="11">Part of the ABC transporter complex WtpABC involved in molybdate/tungstate import. Responsible for energy coupling to the transport system.</text>
</comment>
<dbReference type="Proteomes" id="UP000730161">
    <property type="component" value="Unassembled WGS sequence"/>
</dbReference>
<dbReference type="GO" id="GO:0016887">
    <property type="term" value="F:ATP hydrolysis activity"/>
    <property type="evidence" value="ECO:0007669"/>
    <property type="project" value="InterPro"/>
</dbReference>
<dbReference type="Gene3D" id="2.40.50.100">
    <property type="match status" value="1"/>
</dbReference>
<comment type="subcellular location">
    <subcellularLocation>
        <location evidence="1">Cell membrane</location>
        <topology evidence="1">Peripheral membrane protein</topology>
    </subcellularLocation>
</comment>
<keyword evidence="2" id="KW-0813">Transport</keyword>
<proteinExistence type="inferred from homology"/>
<dbReference type="InterPro" id="IPR005670">
    <property type="entry name" value="PstB-like"/>
</dbReference>
<evidence type="ECO:0000256" key="4">
    <source>
        <dbReference type="ARBA" id="ARBA00022741"/>
    </source>
</evidence>
<dbReference type="PANTHER" id="PTHR42781:SF9">
    <property type="entry name" value="AMINO ACID ABC TRANSPORTER, ATP-BINDING PROTEIN-RELATED"/>
    <property type="match status" value="1"/>
</dbReference>
<dbReference type="InterPro" id="IPR004606">
    <property type="entry name" value="Mop_domain"/>
</dbReference>
<evidence type="ECO:0000256" key="10">
    <source>
        <dbReference type="ARBA" id="ARBA00047936"/>
    </source>
</evidence>
<comment type="subunit">
    <text evidence="7">The complex is composed of two ATP-binding proteins (WtpC), two transmembrane proteins (WtpB) and a solute-binding protein (WtpA).</text>
</comment>
<evidence type="ECO:0000256" key="6">
    <source>
        <dbReference type="ARBA" id="ARBA00038307"/>
    </source>
</evidence>
<keyword evidence="5" id="KW-0067">ATP-binding</keyword>
<dbReference type="AlphaFoldDB" id="A0A8J8B5X6"/>
<sequence>MLEIHNLSKQFGDSEVLKGVSLKVPKGEIFTIIGPSGAGKSTLLRLINLLDTPTEGTILLDGTDIHKEKNMAVRRRMGMVFQKPAIFNQSVYENVALGLRFRQIDERVIRKKVADALAIVGLTGFEERKAKTLSGGEMQRIALARVLVTDPDVLLLDEPTANLDPVSVRVIEELVQRIHHEFQTTIIMSTHDMFQGQRLAHRIGVMIDGKFAQFGTPREIFTTPNDRFVARFVGIENVIEGRIISKDRGIAFIQVGRITIQALSPLPVGTDVTIFFRPEDVAISCSSSHAESVRNVFPGQIVSITPMGPYNRIIVDCGVKIIAMITYMATEDLGLKEGSDVCVSFKATAPHILAAEE</sequence>
<evidence type="ECO:0000256" key="8">
    <source>
        <dbReference type="ARBA" id="ARBA00039025"/>
    </source>
</evidence>
<dbReference type="GO" id="GO:0015689">
    <property type="term" value="P:molybdate ion transport"/>
    <property type="evidence" value="ECO:0007669"/>
    <property type="project" value="InterPro"/>
</dbReference>
<keyword evidence="15" id="KW-1185">Reference proteome</keyword>
<dbReference type="InterPro" id="IPR050093">
    <property type="entry name" value="ABC_SmlMolc_Importer"/>
</dbReference>
<dbReference type="Gene3D" id="3.40.50.300">
    <property type="entry name" value="P-loop containing nucleotide triphosphate hydrolases"/>
    <property type="match status" value="1"/>
</dbReference>
<evidence type="ECO:0000259" key="12">
    <source>
        <dbReference type="PROSITE" id="PS50893"/>
    </source>
</evidence>
<dbReference type="InterPro" id="IPR003439">
    <property type="entry name" value="ABC_transporter-like_ATP-bd"/>
</dbReference>
<dbReference type="PROSITE" id="PS00211">
    <property type="entry name" value="ABC_TRANSPORTER_1"/>
    <property type="match status" value="1"/>
</dbReference>
<comment type="catalytic activity">
    <reaction evidence="10">
        <text>tungstate(in) + ATP + H2O = tungstate(out) + ADP + phosphate + H(+)</text>
        <dbReference type="Rhea" id="RHEA:35027"/>
        <dbReference type="ChEBI" id="CHEBI:15377"/>
        <dbReference type="ChEBI" id="CHEBI:15378"/>
        <dbReference type="ChEBI" id="CHEBI:30616"/>
        <dbReference type="ChEBI" id="CHEBI:43474"/>
        <dbReference type="ChEBI" id="CHEBI:46502"/>
        <dbReference type="ChEBI" id="CHEBI:456216"/>
        <dbReference type="EC" id="7.3.2.6"/>
    </reaction>
</comment>
<evidence type="ECO:0000313" key="15">
    <source>
        <dbReference type="Proteomes" id="UP000730161"/>
    </source>
</evidence>
<reference evidence="14" key="1">
    <citation type="submission" date="2014-12" db="EMBL/GenBank/DDBJ databases">
        <authorList>
            <person name="Huang H.-H."/>
            <person name="Chen S.-C."/>
            <person name="Lai M.-C."/>
        </authorList>
    </citation>
    <scope>NUCLEOTIDE SEQUENCE</scope>
    <source>
        <strain evidence="14">K1F9705b</strain>
    </source>
</reference>
<dbReference type="SMART" id="SM00382">
    <property type="entry name" value="AAA"/>
    <property type="match status" value="1"/>
</dbReference>
<dbReference type="Pfam" id="PF00005">
    <property type="entry name" value="ABC_tran"/>
    <property type="match status" value="1"/>
</dbReference>
<feature type="domain" description="ABC transporter" evidence="12">
    <location>
        <begin position="2"/>
        <end position="233"/>
    </location>
</feature>
<dbReference type="Pfam" id="PF03459">
    <property type="entry name" value="TOBE"/>
    <property type="match status" value="1"/>
</dbReference>
<dbReference type="GO" id="GO:1901238">
    <property type="term" value="F:ABC-type tungstate transporter activity"/>
    <property type="evidence" value="ECO:0007669"/>
    <property type="project" value="UniProtKB-EC"/>
</dbReference>
<dbReference type="GO" id="GO:0035435">
    <property type="term" value="P:phosphate ion transmembrane transport"/>
    <property type="evidence" value="ECO:0007669"/>
    <property type="project" value="InterPro"/>
</dbReference>
<evidence type="ECO:0000256" key="11">
    <source>
        <dbReference type="ARBA" id="ARBA00057369"/>
    </source>
</evidence>
<dbReference type="GO" id="GO:0005315">
    <property type="term" value="F:phosphate transmembrane transporter activity"/>
    <property type="evidence" value="ECO:0007669"/>
    <property type="project" value="InterPro"/>
</dbReference>
<comment type="caution">
    <text evidence="14">The sequence shown here is derived from an EMBL/GenBank/DDBJ whole genome shotgun (WGS) entry which is preliminary data.</text>
</comment>
<dbReference type="PROSITE" id="PS51866">
    <property type="entry name" value="MOP"/>
    <property type="match status" value="1"/>
</dbReference>
<keyword evidence="4" id="KW-0547">Nucleotide-binding</keyword>
<evidence type="ECO:0000256" key="7">
    <source>
        <dbReference type="ARBA" id="ARBA00038781"/>
    </source>
</evidence>
<feature type="domain" description="Mop" evidence="13">
    <location>
        <begin position="290"/>
        <end position="354"/>
    </location>
</feature>
<dbReference type="PROSITE" id="PS50893">
    <property type="entry name" value="ABC_TRANSPORTER_2"/>
    <property type="match status" value="1"/>
</dbReference>
<dbReference type="SUPFAM" id="SSF50331">
    <property type="entry name" value="MOP-like"/>
    <property type="match status" value="1"/>
</dbReference>
<name>A0A8J8B5X6_9EURY</name>